<evidence type="ECO:0000313" key="8">
    <source>
        <dbReference type="EMBL" id="GAA0714996.1"/>
    </source>
</evidence>
<dbReference type="Proteomes" id="UP001501523">
    <property type="component" value="Unassembled WGS sequence"/>
</dbReference>
<keyword evidence="3 7" id="KW-0812">Transmembrane</keyword>
<evidence type="ECO:0000256" key="2">
    <source>
        <dbReference type="ARBA" id="ARBA00022618"/>
    </source>
</evidence>
<organism evidence="8 9">
    <name type="scientific">Dokdonella soli</name>
    <dbReference type="NCBI Taxonomy" id="529810"/>
    <lineage>
        <taxon>Bacteria</taxon>
        <taxon>Pseudomonadati</taxon>
        <taxon>Pseudomonadota</taxon>
        <taxon>Gammaproteobacteria</taxon>
        <taxon>Lysobacterales</taxon>
        <taxon>Rhodanobacteraceae</taxon>
        <taxon>Dokdonella</taxon>
    </lineage>
</organism>
<proteinExistence type="inferred from homology"/>
<comment type="caution">
    <text evidence="8">The sequence shown here is derived from an EMBL/GenBank/DDBJ whole genome shotgun (WGS) entry which is preliminary data.</text>
</comment>
<dbReference type="Pfam" id="PF04977">
    <property type="entry name" value="DivIC"/>
    <property type="match status" value="1"/>
</dbReference>
<accession>A0ABN1IJ96</accession>
<evidence type="ECO:0000256" key="1">
    <source>
        <dbReference type="ARBA" id="ARBA00022475"/>
    </source>
</evidence>
<keyword evidence="2 7" id="KW-0132">Cell division</keyword>
<comment type="subunit">
    <text evidence="7">Part of a complex composed of FtsB, FtsL and FtsQ.</text>
</comment>
<sequence length="108" mass="12190">MLRYLALILLILLIALQVHLWTGPGGMREVWRLRQRVEEQKAENAKLKTRNETLSAEVDDLKHGDEAIEERARSELGLLKPGETFYQVVEPAADGAKSGDNTNANDRH</sequence>
<evidence type="ECO:0000313" key="9">
    <source>
        <dbReference type="Proteomes" id="UP001501523"/>
    </source>
</evidence>
<dbReference type="InterPro" id="IPR007060">
    <property type="entry name" value="FtsL/DivIC"/>
</dbReference>
<dbReference type="NCBIfam" id="NF002058">
    <property type="entry name" value="PRK00888.1"/>
    <property type="match status" value="1"/>
</dbReference>
<dbReference type="PANTHER" id="PTHR37485">
    <property type="entry name" value="CELL DIVISION PROTEIN FTSB"/>
    <property type="match status" value="1"/>
</dbReference>
<keyword evidence="6 7" id="KW-0131">Cell cycle</keyword>
<feature type="topological domain" description="Periplasmic" evidence="7">
    <location>
        <begin position="23"/>
        <end position="108"/>
    </location>
</feature>
<keyword evidence="7" id="KW-0175">Coiled coil</keyword>
<keyword evidence="4 7" id="KW-1133">Transmembrane helix</keyword>
<evidence type="ECO:0000256" key="3">
    <source>
        <dbReference type="ARBA" id="ARBA00022692"/>
    </source>
</evidence>
<keyword evidence="7" id="KW-0997">Cell inner membrane</keyword>
<comment type="subcellular location">
    <subcellularLocation>
        <location evidence="7">Cell inner membrane</location>
        <topology evidence="7">Single-pass type II membrane protein</topology>
    </subcellularLocation>
    <text evidence="7">Localizes to the division septum.</text>
</comment>
<dbReference type="PANTHER" id="PTHR37485:SF1">
    <property type="entry name" value="CELL DIVISION PROTEIN FTSB"/>
    <property type="match status" value="1"/>
</dbReference>
<keyword evidence="9" id="KW-1185">Reference proteome</keyword>
<comment type="similarity">
    <text evidence="7">Belongs to the FtsB family.</text>
</comment>
<evidence type="ECO:0000256" key="4">
    <source>
        <dbReference type="ARBA" id="ARBA00022989"/>
    </source>
</evidence>
<keyword evidence="5 7" id="KW-0472">Membrane</keyword>
<dbReference type="InterPro" id="IPR023081">
    <property type="entry name" value="Cell_div_FtsB"/>
</dbReference>
<evidence type="ECO:0000256" key="7">
    <source>
        <dbReference type="HAMAP-Rule" id="MF_00599"/>
    </source>
</evidence>
<dbReference type="EMBL" id="BAAAEU010000008">
    <property type="protein sequence ID" value="GAA0714996.1"/>
    <property type="molecule type" value="Genomic_DNA"/>
</dbReference>
<protein>
    <recommendedName>
        <fullName evidence="7">Cell division protein FtsB</fullName>
    </recommendedName>
</protein>
<feature type="coiled-coil region" evidence="7">
    <location>
        <begin position="30"/>
        <end position="64"/>
    </location>
</feature>
<gene>
    <name evidence="7" type="primary">ftsB</name>
    <name evidence="8" type="ORF">GCM10009105_20030</name>
</gene>
<dbReference type="RefSeq" id="WP_343790387.1">
    <property type="nucleotide sequence ID" value="NZ_BAAAEU010000008.1"/>
</dbReference>
<dbReference type="HAMAP" id="MF_00599">
    <property type="entry name" value="FtsB"/>
    <property type="match status" value="1"/>
</dbReference>
<keyword evidence="1 7" id="KW-1003">Cell membrane</keyword>
<comment type="function">
    <text evidence="7">Essential cell division protein. May link together the upstream cell division proteins, which are predominantly cytoplasmic, with the downstream cell division proteins, which are predominantly periplasmic.</text>
</comment>
<evidence type="ECO:0000256" key="5">
    <source>
        <dbReference type="ARBA" id="ARBA00023136"/>
    </source>
</evidence>
<evidence type="ECO:0000256" key="6">
    <source>
        <dbReference type="ARBA" id="ARBA00023306"/>
    </source>
</evidence>
<dbReference type="Gene3D" id="1.20.5.400">
    <property type="match status" value="1"/>
</dbReference>
<name>A0ABN1IJ96_9GAMM</name>
<feature type="topological domain" description="Cytoplasmic" evidence="7">
    <location>
        <begin position="1"/>
        <end position="4"/>
    </location>
</feature>
<reference evidence="8 9" key="1">
    <citation type="journal article" date="2019" name="Int. J. Syst. Evol. Microbiol.">
        <title>The Global Catalogue of Microorganisms (GCM) 10K type strain sequencing project: providing services to taxonomists for standard genome sequencing and annotation.</title>
        <authorList>
            <consortium name="The Broad Institute Genomics Platform"/>
            <consortium name="The Broad Institute Genome Sequencing Center for Infectious Disease"/>
            <person name="Wu L."/>
            <person name="Ma J."/>
        </authorList>
    </citation>
    <scope>NUCLEOTIDE SEQUENCE [LARGE SCALE GENOMIC DNA]</scope>
    <source>
        <strain evidence="8 9">JCM 15421</strain>
    </source>
</reference>